<evidence type="ECO:0000256" key="1">
    <source>
        <dbReference type="ARBA" id="ARBA00001933"/>
    </source>
</evidence>
<dbReference type="RefSeq" id="WP_378139941.1">
    <property type="nucleotide sequence ID" value="NZ_JBHSMI010000067.1"/>
</dbReference>
<proteinExistence type="inferred from homology"/>
<keyword evidence="3" id="KW-0554">One-carbon metabolism</keyword>
<accession>A0ABW0I5G3</accession>
<dbReference type="InterPro" id="IPR015421">
    <property type="entry name" value="PyrdxlP-dep_Trfase_major"/>
</dbReference>
<dbReference type="InterPro" id="IPR015424">
    <property type="entry name" value="PyrdxlP-dep_Trfase"/>
</dbReference>
<evidence type="ECO:0000256" key="2">
    <source>
        <dbReference type="ARBA" id="ARBA00006376"/>
    </source>
</evidence>
<dbReference type="InterPro" id="IPR015422">
    <property type="entry name" value="PyrdxlP-dep_Trfase_small"/>
</dbReference>
<gene>
    <name evidence="7" type="ORF">ACFPOF_31870</name>
</gene>
<comment type="similarity">
    <text evidence="2">Belongs to the SHMT family.</text>
</comment>
<keyword evidence="8" id="KW-1185">Reference proteome</keyword>
<comment type="cofactor">
    <cofactor evidence="1">
        <name>pyridoxal 5'-phosphate</name>
        <dbReference type="ChEBI" id="CHEBI:597326"/>
    </cofactor>
</comment>
<protein>
    <recommendedName>
        <fullName evidence="6">Serine hydroxymethyltransferase-like domain-containing protein</fullName>
    </recommendedName>
</protein>
<evidence type="ECO:0000256" key="5">
    <source>
        <dbReference type="ARBA" id="ARBA00022898"/>
    </source>
</evidence>
<evidence type="ECO:0000256" key="4">
    <source>
        <dbReference type="ARBA" id="ARBA00022605"/>
    </source>
</evidence>
<dbReference type="Proteomes" id="UP001596113">
    <property type="component" value="Unassembled WGS sequence"/>
</dbReference>
<feature type="domain" description="Serine hydroxymethyltransferase-like" evidence="6">
    <location>
        <begin position="12"/>
        <end position="377"/>
    </location>
</feature>
<dbReference type="InterPro" id="IPR039429">
    <property type="entry name" value="SHMT-like_dom"/>
</dbReference>
<keyword evidence="5" id="KW-0663">Pyridoxal phosphate</keyword>
<dbReference type="Gene3D" id="3.40.640.10">
    <property type="entry name" value="Type I PLP-dependent aspartate aminotransferase-like (Major domain)"/>
    <property type="match status" value="1"/>
</dbReference>
<dbReference type="SUPFAM" id="SSF53383">
    <property type="entry name" value="PLP-dependent transferases"/>
    <property type="match status" value="1"/>
</dbReference>
<name>A0ABW0I5G3_9BACL</name>
<dbReference type="Pfam" id="PF00464">
    <property type="entry name" value="SHMT"/>
    <property type="match status" value="1"/>
</dbReference>
<reference evidence="8" key="1">
    <citation type="journal article" date="2019" name="Int. J. Syst. Evol. Microbiol.">
        <title>The Global Catalogue of Microorganisms (GCM) 10K type strain sequencing project: providing services to taxonomists for standard genome sequencing and annotation.</title>
        <authorList>
            <consortium name="The Broad Institute Genomics Platform"/>
            <consortium name="The Broad Institute Genome Sequencing Center for Infectious Disease"/>
            <person name="Wu L."/>
            <person name="Ma J."/>
        </authorList>
    </citation>
    <scope>NUCLEOTIDE SEQUENCE [LARGE SCALE GENOMIC DNA]</scope>
    <source>
        <strain evidence="8">CGMCC 1.18575</strain>
    </source>
</reference>
<evidence type="ECO:0000313" key="8">
    <source>
        <dbReference type="Proteomes" id="UP001596113"/>
    </source>
</evidence>
<evidence type="ECO:0000259" key="6">
    <source>
        <dbReference type="Pfam" id="PF00464"/>
    </source>
</evidence>
<comment type="caution">
    <text evidence="7">The sequence shown here is derived from an EMBL/GenBank/DDBJ whole genome shotgun (WGS) entry which is preliminary data.</text>
</comment>
<organism evidence="7 8">
    <name type="scientific">Cohnella soli</name>
    <dbReference type="NCBI Taxonomy" id="425005"/>
    <lineage>
        <taxon>Bacteria</taxon>
        <taxon>Bacillati</taxon>
        <taxon>Bacillota</taxon>
        <taxon>Bacilli</taxon>
        <taxon>Bacillales</taxon>
        <taxon>Paenibacillaceae</taxon>
        <taxon>Cohnella</taxon>
    </lineage>
</organism>
<dbReference type="EMBL" id="JBHSMI010000067">
    <property type="protein sequence ID" value="MFC5407352.1"/>
    <property type="molecule type" value="Genomic_DNA"/>
</dbReference>
<evidence type="ECO:0000256" key="3">
    <source>
        <dbReference type="ARBA" id="ARBA00022563"/>
    </source>
</evidence>
<evidence type="ECO:0000313" key="7">
    <source>
        <dbReference type="EMBL" id="MFC5407352.1"/>
    </source>
</evidence>
<sequence>MNIEILLDALIEHEETSRKTLNLVPSENAATRFSRIPLLLDLYNRYFFHAAKDHKRWSFRGVQDIHWIETDVVIPLLRDFTNAEYISVRPVSGMGGMLLALLALGGGVQSHVLTVSPEQGGHYATRNLAMSIGLNPVYLAGEDEYSLDLNKVEHQLKQMDVKLVYVDQSNGLFPFDIRRLVQAVKRISPTTLIHVDISHWLGLVFGGEVENPLDAGADSFGGSTHKTFPGPQKAIFCTRNNMLAMKAKFAQHYSISSHHFGSVVSLAIALLEFKTSGQEYSKRTVENARALARYLDAYRYDVKGSQRGFTAGHQIWMSTHNRGIDSYEASERLYHSGIRVNAFDEMPGSKQSMLRIGVNEVTRIGATQDHMEELARLMNAAILQSVPMQKLRAEVELFRNSLKDDYGFGNMERPERDKFEKLIALIGL</sequence>
<dbReference type="InterPro" id="IPR049943">
    <property type="entry name" value="Ser_HO-MeTrfase-like"/>
</dbReference>
<keyword evidence="4" id="KW-0028">Amino-acid biosynthesis</keyword>
<dbReference type="PANTHER" id="PTHR11680">
    <property type="entry name" value="SERINE HYDROXYMETHYLTRANSFERASE"/>
    <property type="match status" value="1"/>
</dbReference>
<dbReference type="PANTHER" id="PTHR11680:SF35">
    <property type="entry name" value="SERINE HYDROXYMETHYLTRANSFERASE 1"/>
    <property type="match status" value="1"/>
</dbReference>
<dbReference type="Gene3D" id="3.90.1150.10">
    <property type="entry name" value="Aspartate Aminotransferase, domain 1"/>
    <property type="match status" value="1"/>
</dbReference>